<keyword evidence="2 4" id="KW-0378">Hydrolase</keyword>
<dbReference type="Gene3D" id="3.40.1490.10">
    <property type="entry name" value="Bit1"/>
    <property type="match status" value="1"/>
</dbReference>
<dbReference type="OrthoDB" id="201213at2759"/>
<dbReference type="PANTHER" id="PTHR46194:SF1">
    <property type="entry name" value="PEPTIDYL-TRNA HYDROLASE PTRHD1-RELATED"/>
    <property type="match status" value="1"/>
</dbReference>
<keyword evidence="5" id="KW-1185">Reference proteome</keyword>
<dbReference type="Pfam" id="PF01981">
    <property type="entry name" value="PTH2"/>
    <property type="match status" value="1"/>
</dbReference>
<comment type="caution">
    <text evidence="4">The sequence shown here is derived from an EMBL/GenBank/DDBJ whole genome shotgun (WGS) entry which is preliminary data.</text>
</comment>
<evidence type="ECO:0000313" key="5">
    <source>
        <dbReference type="Proteomes" id="UP000285301"/>
    </source>
</evidence>
<proteinExistence type="predicted"/>
<reference evidence="4 5" key="1">
    <citation type="journal article" date="2018" name="Gigascience">
        <title>Genomes of trombidid mites reveal novel predicted allergens and laterally-transferred genes associated with secondary metabolism.</title>
        <authorList>
            <person name="Dong X."/>
            <person name="Chaisiri K."/>
            <person name="Xia D."/>
            <person name="Armstrong S.D."/>
            <person name="Fang Y."/>
            <person name="Donnelly M.J."/>
            <person name="Kadowaki T."/>
            <person name="McGarry J.W."/>
            <person name="Darby A.C."/>
            <person name="Makepeace B.L."/>
        </authorList>
    </citation>
    <scope>NUCLEOTIDE SEQUENCE [LARGE SCALE GENOMIC DNA]</scope>
    <source>
        <strain evidence="4">UoL-WK</strain>
    </source>
</reference>
<dbReference type="PANTHER" id="PTHR46194">
    <property type="entry name" value="PEPTIDYL-TRNA HYDROLASE PTRHD1-RELATED"/>
    <property type="match status" value="1"/>
</dbReference>
<evidence type="ECO:0000256" key="2">
    <source>
        <dbReference type="ARBA" id="ARBA00022801"/>
    </source>
</evidence>
<sequence>MSALQYIVVRGDLNWPLGAIIAQGCHACVAAIAKNLDTENTKNYLNKLESMHKVVLKAENEQQLLQLSSGQKRSLATRASLQIDCIKSELRKGFTMRLNH</sequence>
<comment type="catalytic activity">
    <reaction evidence="3">
        <text>an N-acyl-L-alpha-aminoacyl-tRNA + H2O = an N-acyl-L-amino acid + a tRNA + H(+)</text>
        <dbReference type="Rhea" id="RHEA:54448"/>
        <dbReference type="Rhea" id="RHEA-COMP:10123"/>
        <dbReference type="Rhea" id="RHEA-COMP:13883"/>
        <dbReference type="ChEBI" id="CHEBI:15377"/>
        <dbReference type="ChEBI" id="CHEBI:15378"/>
        <dbReference type="ChEBI" id="CHEBI:59874"/>
        <dbReference type="ChEBI" id="CHEBI:78442"/>
        <dbReference type="ChEBI" id="CHEBI:138191"/>
        <dbReference type="EC" id="3.1.1.29"/>
    </reaction>
</comment>
<dbReference type="EMBL" id="NCKU01003686">
    <property type="protein sequence ID" value="RWS07080.1"/>
    <property type="molecule type" value="Genomic_DNA"/>
</dbReference>
<dbReference type="GO" id="GO:0004045">
    <property type="term" value="F:peptidyl-tRNA hydrolase activity"/>
    <property type="evidence" value="ECO:0007669"/>
    <property type="project" value="UniProtKB-EC"/>
</dbReference>
<dbReference type="Proteomes" id="UP000285301">
    <property type="component" value="Unassembled WGS sequence"/>
</dbReference>
<dbReference type="InterPro" id="IPR002833">
    <property type="entry name" value="PTH2"/>
</dbReference>
<organism evidence="4 5">
    <name type="scientific">Dinothrombium tinctorium</name>
    <dbReference type="NCBI Taxonomy" id="1965070"/>
    <lineage>
        <taxon>Eukaryota</taxon>
        <taxon>Metazoa</taxon>
        <taxon>Ecdysozoa</taxon>
        <taxon>Arthropoda</taxon>
        <taxon>Chelicerata</taxon>
        <taxon>Arachnida</taxon>
        <taxon>Acari</taxon>
        <taxon>Acariformes</taxon>
        <taxon>Trombidiformes</taxon>
        <taxon>Prostigmata</taxon>
        <taxon>Anystina</taxon>
        <taxon>Parasitengona</taxon>
        <taxon>Trombidioidea</taxon>
        <taxon>Trombidiidae</taxon>
        <taxon>Dinothrombium</taxon>
    </lineage>
</organism>
<evidence type="ECO:0000256" key="3">
    <source>
        <dbReference type="ARBA" id="ARBA00048707"/>
    </source>
</evidence>
<name>A0A443QVM6_9ACAR</name>
<protein>
    <recommendedName>
        <fullName evidence="1">peptidyl-tRNA hydrolase</fullName>
        <ecNumber evidence="1">3.1.1.29</ecNumber>
    </recommendedName>
</protein>
<accession>A0A443QVM6</accession>
<dbReference type="InterPro" id="IPR042237">
    <property type="entry name" value="PTRHD1"/>
</dbReference>
<evidence type="ECO:0000256" key="1">
    <source>
        <dbReference type="ARBA" id="ARBA00013260"/>
    </source>
</evidence>
<gene>
    <name evidence="4" type="ORF">B4U79_09182</name>
</gene>
<dbReference type="InterPro" id="IPR023476">
    <property type="entry name" value="Pep_tRNA_hydro_II_dom_sf"/>
</dbReference>
<dbReference type="EC" id="3.1.1.29" evidence="1"/>
<evidence type="ECO:0000313" key="4">
    <source>
        <dbReference type="EMBL" id="RWS07080.1"/>
    </source>
</evidence>
<dbReference type="SUPFAM" id="SSF102462">
    <property type="entry name" value="Peptidyl-tRNA hydrolase II"/>
    <property type="match status" value="1"/>
</dbReference>
<dbReference type="AlphaFoldDB" id="A0A443QVM6"/>